<evidence type="ECO:0000256" key="2">
    <source>
        <dbReference type="ARBA" id="ARBA00012695"/>
    </source>
</evidence>
<name>A0ABP1CQJ0_9APHY</name>
<keyword evidence="5" id="KW-0274">FAD</keyword>
<evidence type="ECO:0000256" key="1">
    <source>
        <dbReference type="ARBA" id="ARBA00005869"/>
    </source>
</evidence>
<dbReference type="EC" id="1.5.5.2" evidence="2 5"/>
<evidence type="ECO:0000313" key="8">
    <source>
        <dbReference type="Proteomes" id="UP001497453"/>
    </source>
</evidence>
<dbReference type="Proteomes" id="UP001497453">
    <property type="component" value="Chromosome 1"/>
</dbReference>
<keyword evidence="5" id="KW-0285">Flavoprotein</keyword>
<dbReference type="InterPro" id="IPR029041">
    <property type="entry name" value="FAD-linked_oxidoreductase-like"/>
</dbReference>
<dbReference type="InterPro" id="IPR002872">
    <property type="entry name" value="Proline_DH_dom"/>
</dbReference>
<keyword evidence="8" id="KW-1185">Reference proteome</keyword>
<sequence length="593" mass="65510">MMIIARVFPVSLARHPSKQVFRGFLSLRPTPKRSTLFSPSRGRRWGLVLGTVLTTSAIALQTAVYADSVDNEEGPVERKPTPLSSLVRSYVVYTACSIPGMVDWSPTILSTLMSVPVVKRITEAVVRITFFDQFVGGESAEGTLPVLEDLRKENKGCILAYSVEVDESEAAGAAKKQEVPAYKRIVQEMIHSIDVAADFEEKHASASGVRGTWIAVKLTAMLPNAQSLINLSKHLVDTRPTVPSVVPFPGAPHLTDLDVLESPTIQGTLLTERDIIDLRNLYADLIKVCTRAQERGIRLLIDAEYSWYQPAIDAFTLALMRQFNKLPNDDTSPSSNFQPLIYATFQAYLRRTPAYVAQSLADARAGGYALGIKLVRGAYYPHETQAHASHTSEDAAKKHSSLSICPDLDPPVWATKSETDHSYNSSVKVILDAVVKDMEQNRPSTRKVSWLSFLKKEQRVGPGSAPLTIGVLFGSHNWESQKLILEELVNRGLATVEGPTENGETIVRVGDEVAPRVTVAQLYGMKDALTNYIVDRTRSSSPFVVKYIPYGTLVEVMPYLSRRAIENKSVLGNGTAEEERRRALEEMKKRLLG</sequence>
<keyword evidence="4 5" id="KW-0642">Proline metabolism</keyword>
<dbReference type="Pfam" id="PF01619">
    <property type="entry name" value="Pro_dh"/>
    <property type="match status" value="1"/>
</dbReference>
<evidence type="ECO:0000259" key="6">
    <source>
        <dbReference type="Pfam" id="PF01619"/>
    </source>
</evidence>
<dbReference type="SUPFAM" id="SSF51730">
    <property type="entry name" value="FAD-linked oxidoreductase"/>
    <property type="match status" value="1"/>
</dbReference>
<dbReference type="InterPro" id="IPR015659">
    <property type="entry name" value="Proline_oxidase"/>
</dbReference>
<accession>A0ABP1CQJ0</accession>
<organism evidence="7 8">
    <name type="scientific">Somion occarium</name>
    <dbReference type="NCBI Taxonomy" id="3059160"/>
    <lineage>
        <taxon>Eukaryota</taxon>
        <taxon>Fungi</taxon>
        <taxon>Dikarya</taxon>
        <taxon>Basidiomycota</taxon>
        <taxon>Agaricomycotina</taxon>
        <taxon>Agaricomycetes</taxon>
        <taxon>Polyporales</taxon>
        <taxon>Cerrenaceae</taxon>
        <taxon>Somion</taxon>
    </lineage>
</organism>
<comment type="catalytic activity">
    <reaction evidence="5">
        <text>L-proline + a quinone = (S)-1-pyrroline-5-carboxylate + a quinol + H(+)</text>
        <dbReference type="Rhea" id="RHEA:23784"/>
        <dbReference type="ChEBI" id="CHEBI:15378"/>
        <dbReference type="ChEBI" id="CHEBI:17388"/>
        <dbReference type="ChEBI" id="CHEBI:24646"/>
        <dbReference type="ChEBI" id="CHEBI:60039"/>
        <dbReference type="ChEBI" id="CHEBI:132124"/>
        <dbReference type="EC" id="1.5.5.2"/>
    </reaction>
</comment>
<comment type="similarity">
    <text evidence="1 5">Belongs to the proline oxidase family.</text>
</comment>
<dbReference type="EMBL" id="OZ037944">
    <property type="protein sequence ID" value="CAL1696952.1"/>
    <property type="molecule type" value="Genomic_DNA"/>
</dbReference>
<comment type="cofactor">
    <cofactor evidence="5">
        <name>FAD</name>
        <dbReference type="ChEBI" id="CHEBI:57692"/>
    </cofactor>
</comment>
<reference evidence="8" key="1">
    <citation type="submission" date="2024-04" db="EMBL/GenBank/DDBJ databases">
        <authorList>
            <person name="Shaw F."/>
            <person name="Minotto A."/>
        </authorList>
    </citation>
    <scope>NUCLEOTIDE SEQUENCE [LARGE SCALE GENOMIC DNA]</scope>
</reference>
<dbReference type="PANTHER" id="PTHR13914:SF0">
    <property type="entry name" value="PROLINE DEHYDROGENASE 1, MITOCHONDRIAL"/>
    <property type="match status" value="1"/>
</dbReference>
<proteinExistence type="inferred from homology"/>
<evidence type="ECO:0000256" key="5">
    <source>
        <dbReference type="RuleBase" id="RU364054"/>
    </source>
</evidence>
<evidence type="ECO:0000256" key="3">
    <source>
        <dbReference type="ARBA" id="ARBA00023002"/>
    </source>
</evidence>
<gene>
    <name evidence="7" type="ORF">GFSPODELE1_LOCUS1416</name>
</gene>
<feature type="domain" description="Proline dehydrogenase" evidence="6">
    <location>
        <begin position="172"/>
        <end position="570"/>
    </location>
</feature>
<evidence type="ECO:0000313" key="7">
    <source>
        <dbReference type="EMBL" id="CAL1696952.1"/>
    </source>
</evidence>
<dbReference type="Gene3D" id="3.20.20.220">
    <property type="match status" value="1"/>
</dbReference>
<comment type="function">
    <text evidence="5">Converts proline to delta-1-pyrroline-5-carboxylate.</text>
</comment>
<protein>
    <recommendedName>
        <fullName evidence="2 5">Proline dehydrogenase</fullName>
        <ecNumber evidence="2 5">1.5.5.2</ecNumber>
    </recommendedName>
</protein>
<evidence type="ECO:0000256" key="4">
    <source>
        <dbReference type="ARBA" id="ARBA00023062"/>
    </source>
</evidence>
<dbReference type="PANTHER" id="PTHR13914">
    <property type="entry name" value="PROLINE OXIDASE"/>
    <property type="match status" value="1"/>
</dbReference>
<keyword evidence="3 5" id="KW-0560">Oxidoreductase</keyword>